<dbReference type="InterPro" id="IPR039417">
    <property type="entry name" value="Peptidase_C1A_papain-like"/>
</dbReference>
<dbReference type="Gene3D" id="3.90.70.10">
    <property type="entry name" value="Cysteine proteinases"/>
    <property type="match status" value="1"/>
</dbReference>
<dbReference type="InterPro" id="IPR025661">
    <property type="entry name" value="Pept_asp_AS"/>
</dbReference>
<protein>
    <submittedName>
        <fullName evidence="8">Uncharacterized protein</fullName>
    </submittedName>
</protein>
<reference evidence="8" key="1">
    <citation type="submission" date="2021-01" db="EMBL/GenBank/DDBJ databases">
        <authorList>
            <person name="Corre E."/>
            <person name="Pelletier E."/>
            <person name="Niang G."/>
            <person name="Scheremetjew M."/>
            <person name="Finn R."/>
            <person name="Kale V."/>
            <person name="Holt S."/>
            <person name="Cochrane G."/>
            <person name="Meng A."/>
            <person name="Brown T."/>
            <person name="Cohen L."/>
        </authorList>
    </citation>
    <scope>NUCLEOTIDE SEQUENCE</scope>
    <source>
        <strain evidence="8">CCMP3107</strain>
    </source>
</reference>
<evidence type="ECO:0000256" key="3">
    <source>
        <dbReference type="ARBA" id="ARBA00023157"/>
    </source>
</evidence>
<comment type="similarity">
    <text evidence="1">Belongs to the peptidase C1 family.</text>
</comment>
<dbReference type="InterPro" id="IPR000169">
    <property type="entry name" value="Pept_cys_AS"/>
</dbReference>
<dbReference type="InterPro" id="IPR013201">
    <property type="entry name" value="Prot_inhib_I29"/>
</dbReference>
<accession>A0A7S4D4Y8</accession>
<evidence type="ECO:0000256" key="5">
    <source>
        <dbReference type="SAM" id="Phobius"/>
    </source>
</evidence>
<dbReference type="SMART" id="SM00848">
    <property type="entry name" value="Inhibitor_I29"/>
    <property type="match status" value="1"/>
</dbReference>
<dbReference type="InterPro" id="IPR038765">
    <property type="entry name" value="Papain-like_cys_pep_sf"/>
</dbReference>
<dbReference type="PROSITE" id="PS00639">
    <property type="entry name" value="THIOL_PROTEASE_HIS"/>
    <property type="match status" value="1"/>
</dbReference>
<dbReference type="Pfam" id="PF08246">
    <property type="entry name" value="Inhibitor_I29"/>
    <property type="match status" value="1"/>
</dbReference>
<evidence type="ECO:0000313" key="8">
    <source>
        <dbReference type="EMBL" id="CAE0628980.1"/>
    </source>
</evidence>
<dbReference type="AlphaFoldDB" id="A0A7S4D4Y8"/>
<keyword evidence="3" id="KW-1015">Disulfide bond</keyword>
<keyword evidence="5" id="KW-0812">Transmembrane</keyword>
<dbReference type="GO" id="GO:0006508">
    <property type="term" value="P:proteolysis"/>
    <property type="evidence" value="ECO:0007669"/>
    <property type="project" value="InterPro"/>
</dbReference>
<dbReference type="InterPro" id="IPR025660">
    <property type="entry name" value="Pept_his_AS"/>
</dbReference>
<dbReference type="PANTHER" id="PTHR12411">
    <property type="entry name" value="CYSTEINE PROTEASE FAMILY C1-RELATED"/>
    <property type="match status" value="1"/>
</dbReference>
<evidence type="ECO:0000256" key="1">
    <source>
        <dbReference type="ARBA" id="ARBA00008455"/>
    </source>
</evidence>
<keyword evidence="2" id="KW-0865">Zymogen</keyword>
<dbReference type="PROSITE" id="PS00640">
    <property type="entry name" value="THIOL_PROTEASE_ASN"/>
    <property type="match status" value="1"/>
</dbReference>
<dbReference type="SUPFAM" id="SSF54001">
    <property type="entry name" value="Cysteine proteinases"/>
    <property type="match status" value="1"/>
</dbReference>
<evidence type="ECO:0000259" key="6">
    <source>
        <dbReference type="SMART" id="SM00645"/>
    </source>
</evidence>
<evidence type="ECO:0000256" key="4">
    <source>
        <dbReference type="SAM" id="MobiDB-lite"/>
    </source>
</evidence>
<feature type="compositionally biased region" description="Basic and acidic residues" evidence="4">
    <location>
        <begin position="1"/>
        <end position="10"/>
    </location>
</feature>
<dbReference type="InterPro" id="IPR013128">
    <property type="entry name" value="Peptidase_C1A"/>
</dbReference>
<feature type="domain" description="Peptidase C1A papain C-terminal" evidence="6">
    <location>
        <begin position="187"/>
        <end position="400"/>
    </location>
</feature>
<dbReference type="GO" id="GO:0008234">
    <property type="term" value="F:cysteine-type peptidase activity"/>
    <property type="evidence" value="ECO:0007669"/>
    <property type="project" value="InterPro"/>
</dbReference>
<dbReference type="SMART" id="SM00645">
    <property type="entry name" value="Pept_C1"/>
    <property type="match status" value="1"/>
</dbReference>
<dbReference type="PROSITE" id="PS00139">
    <property type="entry name" value="THIOL_PROTEASE_CYS"/>
    <property type="match status" value="1"/>
</dbReference>
<keyword evidence="5" id="KW-1133">Transmembrane helix</keyword>
<feature type="domain" description="Cathepsin propeptide inhibitor" evidence="7">
    <location>
        <begin position="85"/>
        <end position="140"/>
    </location>
</feature>
<keyword evidence="5" id="KW-0472">Membrane</keyword>
<feature type="region of interest" description="Disordered" evidence="4">
    <location>
        <begin position="1"/>
        <end position="22"/>
    </location>
</feature>
<evidence type="ECO:0000259" key="7">
    <source>
        <dbReference type="SMART" id="SM00848"/>
    </source>
</evidence>
<name>A0A7S4D4Y8_HETAK</name>
<dbReference type="InterPro" id="IPR000668">
    <property type="entry name" value="Peptidase_C1A_C"/>
</dbReference>
<feature type="transmembrane region" description="Helical" evidence="5">
    <location>
        <begin position="30"/>
        <end position="48"/>
    </location>
</feature>
<dbReference type="PRINTS" id="PR00705">
    <property type="entry name" value="PAPAIN"/>
</dbReference>
<proteinExistence type="inferred from homology"/>
<dbReference type="CDD" id="cd02248">
    <property type="entry name" value="Peptidase_C1A"/>
    <property type="match status" value="1"/>
</dbReference>
<sequence length="400" mass="43332">MTYQNIDDRATLLGGETSPQPRGSSIVPRIGIALIIGSVVMMAAMYVAPTMGNVALNTIFGQASEIDPAAVLLGAKSEDAKKTMFFDFKIKHGKKYSSLDQEMEKYEVFKSNLHKIDAMNGKGKARYAITKFSDMTEEEFTSINGLRFKETVDHVKRLHAASPEDQAASGFTPFEEIQDELLEGVKASDSVDWRGTAVTSVKDQGMCGDCWAFAACGDMEGTWALTTGQLVDLSEQYLTDCDSSDNGCSGGMMSSAYEWVIKNGGMQTLSEYPFTSGESGKEGVCKVQGLNSDNPTVTGWTMVTGGAANIKAMLASKGPISVAVNAVQMQFYDSGVDEANYCLWGELNHGVLLVGYGSENGQDYWIIKNSWGTSWGEKGYYRISMDNGACGVEEMPMKSL</sequence>
<dbReference type="Pfam" id="PF00112">
    <property type="entry name" value="Peptidase_C1"/>
    <property type="match status" value="1"/>
</dbReference>
<organism evidence="8">
    <name type="scientific">Heterosigma akashiwo</name>
    <name type="common">Chromophytic alga</name>
    <name type="synonym">Heterosigma carterae</name>
    <dbReference type="NCBI Taxonomy" id="2829"/>
    <lineage>
        <taxon>Eukaryota</taxon>
        <taxon>Sar</taxon>
        <taxon>Stramenopiles</taxon>
        <taxon>Ochrophyta</taxon>
        <taxon>Raphidophyceae</taxon>
        <taxon>Chattonellales</taxon>
        <taxon>Chattonellaceae</taxon>
        <taxon>Heterosigma</taxon>
    </lineage>
</organism>
<dbReference type="EMBL" id="HBIU01016475">
    <property type="protein sequence ID" value="CAE0628980.1"/>
    <property type="molecule type" value="Transcribed_RNA"/>
</dbReference>
<gene>
    <name evidence="8" type="ORF">HAKA00212_LOCUS7662</name>
</gene>
<evidence type="ECO:0000256" key="2">
    <source>
        <dbReference type="ARBA" id="ARBA00023145"/>
    </source>
</evidence>